<feature type="domain" description="VOC" evidence="2">
    <location>
        <begin position="134"/>
        <end position="247"/>
    </location>
</feature>
<sequence>MVHRIGHVGIRVSDLERSVRHAEEIMGLREVERVDGSSYLTCNERHHELVLVQGEQVACDHLAFEVRNDEDLRTAREAVLKEEDVTIVSEEPEEPGLDGALRFVGPGGFLFELFHGMAADEPPHYNTIGARPRKFEHITLKVSDKERMEGFFQKVLGFRLSDRSGDSISWLRCSPEHHGVSLIRDEKDQLQHYAWQIEDFSSIARTGDHLMRNNKTFLWGPGHHGIGDNYFCYFLDDDGVIVEYSANIMRVENEDAYVPRTWPDEPLSVNRWGNPPPPEEFVNGGTDLTRARISHG</sequence>
<dbReference type="AlphaFoldDB" id="A0A6J4JBM7"/>
<name>A0A6J4JBM7_9MICC</name>
<feature type="region of interest" description="Disordered" evidence="1">
    <location>
        <begin position="268"/>
        <end position="296"/>
    </location>
</feature>
<dbReference type="InterPro" id="IPR037523">
    <property type="entry name" value="VOC_core"/>
</dbReference>
<dbReference type="Gene3D" id="3.10.180.10">
    <property type="entry name" value="2,3-Dihydroxybiphenyl 1,2-Dioxygenase, domain 1"/>
    <property type="match status" value="2"/>
</dbReference>
<evidence type="ECO:0000256" key="1">
    <source>
        <dbReference type="SAM" id="MobiDB-lite"/>
    </source>
</evidence>
<dbReference type="PROSITE" id="PS51819">
    <property type="entry name" value="VOC"/>
    <property type="match status" value="2"/>
</dbReference>
<protein>
    <recommendedName>
        <fullName evidence="2">VOC domain-containing protein</fullName>
    </recommendedName>
</protein>
<reference evidence="3" key="1">
    <citation type="submission" date="2020-02" db="EMBL/GenBank/DDBJ databases">
        <authorList>
            <person name="Meier V. D."/>
        </authorList>
    </citation>
    <scope>NUCLEOTIDE SEQUENCE</scope>
    <source>
        <strain evidence="3">AVDCRST_MAG83</strain>
    </source>
</reference>
<gene>
    <name evidence="3" type="ORF">AVDCRST_MAG83-3394</name>
</gene>
<accession>A0A6J4JBM7</accession>
<evidence type="ECO:0000259" key="2">
    <source>
        <dbReference type="PROSITE" id="PS51819"/>
    </source>
</evidence>
<proteinExistence type="predicted"/>
<dbReference type="EMBL" id="CADCTE010000183">
    <property type="protein sequence ID" value="CAA9273113.1"/>
    <property type="molecule type" value="Genomic_DNA"/>
</dbReference>
<dbReference type="Pfam" id="PF00903">
    <property type="entry name" value="Glyoxalase"/>
    <property type="match status" value="2"/>
</dbReference>
<organism evidence="3">
    <name type="scientific">uncultured Arthrobacter sp</name>
    <dbReference type="NCBI Taxonomy" id="114050"/>
    <lineage>
        <taxon>Bacteria</taxon>
        <taxon>Bacillati</taxon>
        <taxon>Actinomycetota</taxon>
        <taxon>Actinomycetes</taxon>
        <taxon>Micrococcales</taxon>
        <taxon>Micrococcaceae</taxon>
        <taxon>Arthrobacter</taxon>
        <taxon>environmental samples</taxon>
    </lineage>
</organism>
<dbReference type="InterPro" id="IPR050383">
    <property type="entry name" value="GlyoxalaseI/FosfomycinResist"/>
</dbReference>
<dbReference type="SUPFAM" id="SSF54593">
    <property type="entry name" value="Glyoxalase/Bleomycin resistance protein/Dihydroxybiphenyl dioxygenase"/>
    <property type="match status" value="1"/>
</dbReference>
<dbReference type="RefSeq" id="WP_294570059.1">
    <property type="nucleotide sequence ID" value="NZ_CADCTE010000183.1"/>
</dbReference>
<feature type="domain" description="VOC" evidence="2">
    <location>
        <begin position="4"/>
        <end position="116"/>
    </location>
</feature>
<evidence type="ECO:0000313" key="3">
    <source>
        <dbReference type="EMBL" id="CAA9273113.1"/>
    </source>
</evidence>
<dbReference type="InterPro" id="IPR029068">
    <property type="entry name" value="Glyas_Bleomycin-R_OHBP_Dase"/>
</dbReference>
<dbReference type="InterPro" id="IPR004360">
    <property type="entry name" value="Glyas_Fos-R_dOase_dom"/>
</dbReference>
<dbReference type="PANTHER" id="PTHR21366">
    <property type="entry name" value="GLYOXALASE FAMILY PROTEIN"/>
    <property type="match status" value="1"/>
</dbReference>